<organism evidence="1 2">
    <name type="scientific">Blautia obeum ATCC 29174</name>
    <dbReference type="NCBI Taxonomy" id="411459"/>
    <lineage>
        <taxon>Bacteria</taxon>
        <taxon>Bacillati</taxon>
        <taxon>Bacillota</taxon>
        <taxon>Clostridia</taxon>
        <taxon>Lachnospirales</taxon>
        <taxon>Lachnospiraceae</taxon>
        <taxon>Blautia</taxon>
    </lineage>
</organism>
<protein>
    <submittedName>
        <fullName evidence="1">Uncharacterized protein</fullName>
    </submittedName>
</protein>
<sequence length="38" mass="4641">MGVSKNYMIAFLVIRYKEEERNEESYFSYKSRNDSDLQ</sequence>
<dbReference type="Proteomes" id="UP000006002">
    <property type="component" value="Unassembled WGS sequence"/>
</dbReference>
<name>A5ZW78_9FIRM</name>
<dbReference type="AlphaFoldDB" id="A5ZW78"/>
<evidence type="ECO:0000313" key="1">
    <source>
        <dbReference type="EMBL" id="EDM86165.1"/>
    </source>
</evidence>
<accession>A5ZW78</accession>
<dbReference type="EMBL" id="AAVO02000018">
    <property type="protein sequence ID" value="EDM86165.1"/>
    <property type="molecule type" value="Genomic_DNA"/>
</dbReference>
<reference evidence="1 2" key="1">
    <citation type="submission" date="2007-03" db="EMBL/GenBank/DDBJ databases">
        <authorList>
            <person name="Fulton L."/>
            <person name="Clifton S."/>
            <person name="Fulton B."/>
            <person name="Xu J."/>
            <person name="Minx P."/>
            <person name="Pepin K.H."/>
            <person name="Johnson M."/>
            <person name="Thiruvilangam P."/>
            <person name="Bhonagiri V."/>
            <person name="Nash W.E."/>
            <person name="Mardis E.R."/>
            <person name="Wilson R.K."/>
        </authorList>
    </citation>
    <scope>NUCLEOTIDE SEQUENCE [LARGE SCALE GENOMIC DNA]</scope>
    <source>
        <strain evidence="1 2">ATCC 29174</strain>
    </source>
</reference>
<gene>
    <name evidence="1" type="ORF">RUMOBE_03271</name>
</gene>
<comment type="caution">
    <text evidence="1">The sequence shown here is derived from an EMBL/GenBank/DDBJ whole genome shotgun (WGS) entry which is preliminary data.</text>
</comment>
<reference evidence="1 2" key="2">
    <citation type="submission" date="2007-04" db="EMBL/GenBank/DDBJ databases">
        <title>Draft genome sequence of Ruminococcus obeum (ATCC 29174).</title>
        <authorList>
            <person name="Sudarsanam P."/>
            <person name="Ley R."/>
            <person name="Guruge J."/>
            <person name="Turnbaugh P.J."/>
            <person name="Mahowald M."/>
            <person name="Liep D."/>
            <person name="Gordon J."/>
        </authorList>
    </citation>
    <scope>NUCLEOTIDE SEQUENCE [LARGE SCALE GENOMIC DNA]</scope>
    <source>
        <strain evidence="1 2">ATCC 29174</strain>
    </source>
</reference>
<dbReference type="HOGENOM" id="CLU_3325139_0_0_9"/>
<evidence type="ECO:0000313" key="2">
    <source>
        <dbReference type="Proteomes" id="UP000006002"/>
    </source>
</evidence>
<proteinExistence type="predicted"/>